<sequence>MEELLNYLKEFLFKIFKNKWMALTIYIIILLIISFKGFFSEGFNTLSSNNILNFYNLSEEIIGIKYTEFWQLLFGVLLIVGMILCPKIFLKDYFVLEIIIEMIFSLFNTIIIGFIIEKFLEKNTYLIITSLNNFIIVFSIMYFLVLITVVDFDELYDWKEINKIKLIRKIEKLSNQKIEDIMIYLCTIIGIVIIVLFYFNKIIIPFYIFLLFISLKILFNYKFKKKIIIIIRFFKFFNINVLLILFIQILFSIFGKGPEDKRKYLYLEKEKNIISVVIYQKKENYVMQNAKIIKTYSNKKILVLDTRSFYIINKEALYNKEIKVENFDNVEKGIVMDNEEAKIKLEL</sequence>
<gene>
    <name evidence="2" type="ORF">FSCG_00226</name>
</gene>
<feature type="transmembrane region" description="Helical" evidence="1">
    <location>
        <begin position="181"/>
        <end position="198"/>
    </location>
</feature>
<feature type="transmembrane region" description="Helical" evidence="1">
    <location>
        <begin position="69"/>
        <end position="86"/>
    </location>
</feature>
<dbReference type="EMBL" id="ACDE02000013">
    <property type="protein sequence ID" value="EEO39513.2"/>
    <property type="molecule type" value="Genomic_DNA"/>
</dbReference>
<accession>A0A0M1VSC0</accession>
<comment type="caution">
    <text evidence="2">The sequence shown here is derived from an EMBL/GenBank/DDBJ whole genome shotgun (WGS) entry which is preliminary data.</text>
</comment>
<evidence type="ECO:0000313" key="3">
    <source>
        <dbReference type="Proteomes" id="UP000004925"/>
    </source>
</evidence>
<evidence type="ECO:0000313" key="2">
    <source>
        <dbReference type="EMBL" id="EEO39513.2"/>
    </source>
</evidence>
<feature type="transmembrane region" description="Helical" evidence="1">
    <location>
        <begin position="128"/>
        <end position="150"/>
    </location>
</feature>
<protein>
    <submittedName>
        <fullName evidence="2">Uncharacterized protein</fullName>
    </submittedName>
</protein>
<proteinExistence type="predicted"/>
<feature type="transmembrane region" description="Helical" evidence="1">
    <location>
        <begin position="20"/>
        <end position="39"/>
    </location>
</feature>
<keyword evidence="1" id="KW-0812">Transmembrane</keyword>
<keyword evidence="1" id="KW-1133">Transmembrane helix</keyword>
<organism evidence="2 3">
    <name type="scientific">Fusobacterium vincentii 4_1_13</name>
    <dbReference type="NCBI Taxonomy" id="469606"/>
    <lineage>
        <taxon>Bacteria</taxon>
        <taxon>Fusobacteriati</taxon>
        <taxon>Fusobacteriota</taxon>
        <taxon>Fusobacteriia</taxon>
        <taxon>Fusobacteriales</taxon>
        <taxon>Fusobacteriaceae</taxon>
        <taxon>Fusobacterium</taxon>
    </lineage>
</organism>
<feature type="transmembrane region" description="Helical" evidence="1">
    <location>
        <begin position="93"/>
        <end position="116"/>
    </location>
</feature>
<evidence type="ECO:0000256" key="1">
    <source>
        <dbReference type="SAM" id="Phobius"/>
    </source>
</evidence>
<dbReference type="RefSeq" id="WP_261659073.1">
    <property type="nucleotide sequence ID" value="NZ_KQ235735.1"/>
</dbReference>
<reference evidence="2 3" key="1">
    <citation type="submission" date="2011-10" db="EMBL/GenBank/DDBJ databases">
        <title>The Genome Sequence of Fusobacterium sp. 4_1_13.</title>
        <authorList>
            <consortium name="The Broad Institute Genome Sequencing Platform"/>
            <person name="Earl A."/>
            <person name="Ward D."/>
            <person name="Feldgarden M."/>
            <person name="Gevers D."/>
            <person name="Strauss J."/>
            <person name="Ambrose C."/>
            <person name="Allen-Vercoe E."/>
            <person name="Young S.K."/>
            <person name="Zeng Q."/>
            <person name="Gargeya S."/>
            <person name="Fitzgerald M."/>
            <person name="Haas B."/>
            <person name="Abouelleil A."/>
            <person name="Alvarado L."/>
            <person name="Arachchi H.M."/>
            <person name="Berlin A."/>
            <person name="Brown A."/>
            <person name="Chapman S.B."/>
            <person name="Chen Z."/>
            <person name="Dunbar C."/>
            <person name="Freedman E."/>
            <person name="Gearin G."/>
            <person name="Goldberg J."/>
            <person name="Griggs A."/>
            <person name="Gujja S."/>
            <person name="Heiman D."/>
            <person name="Howarth C."/>
            <person name="Larson L."/>
            <person name="Lui A."/>
            <person name="MacDonald P.J."/>
            <person name="Montmayeur A."/>
            <person name="Murphy C."/>
            <person name="Neiman D."/>
            <person name="Pearson M."/>
            <person name="Priest M."/>
            <person name="Roberts A."/>
            <person name="Saif S."/>
            <person name="Shea T."/>
            <person name="Shenoy N."/>
            <person name="Sisk P."/>
            <person name="Stolte C."/>
            <person name="Sykes S."/>
            <person name="Wortman J."/>
            <person name="Nusbaum C."/>
            <person name="Birren B."/>
        </authorList>
    </citation>
    <scope>NUCLEOTIDE SEQUENCE [LARGE SCALE GENOMIC DNA]</scope>
    <source>
        <strain evidence="2 3">4_1_13</strain>
    </source>
</reference>
<dbReference type="Proteomes" id="UP000004925">
    <property type="component" value="Unassembled WGS sequence"/>
</dbReference>
<name>A0A0M1VSC0_FUSVC</name>
<keyword evidence="1" id="KW-0472">Membrane</keyword>
<feature type="transmembrane region" description="Helical" evidence="1">
    <location>
        <begin position="233"/>
        <end position="254"/>
    </location>
</feature>
<dbReference type="AlphaFoldDB" id="A0A0M1VSC0"/>